<name>A0A6A5KLT6_9PLEO</name>
<evidence type="ECO:0000313" key="2">
    <source>
        <dbReference type="Proteomes" id="UP000800040"/>
    </source>
</evidence>
<proteinExistence type="predicted"/>
<dbReference type="AlphaFoldDB" id="A0A6A5KLT6"/>
<accession>A0A6A5KLT6</accession>
<evidence type="ECO:0000313" key="1">
    <source>
        <dbReference type="EMBL" id="KAF1839455.1"/>
    </source>
</evidence>
<dbReference type="OrthoDB" id="4757095at2759"/>
<reference evidence="1" key="1">
    <citation type="submission" date="2020-01" db="EMBL/GenBank/DDBJ databases">
        <authorList>
            <consortium name="DOE Joint Genome Institute"/>
            <person name="Haridas S."/>
            <person name="Albert R."/>
            <person name="Binder M."/>
            <person name="Bloem J."/>
            <person name="Labutti K."/>
            <person name="Salamov A."/>
            <person name="Andreopoulos B."/>
            <person name="Baker S.E."/>
            <person name="Barry K."/>
            <person name="Bills G."/>
            <person name="Bluhm B.H."/>
            <person name="Cannon C."/>
            <person name="Castanera R."/>
            <person name="Culley D.E."/>
            <person name="Daum C."/>
            <person name="Ezra D."/>
            <person name="Gonzalez J.B."/>
            <person name="Henrissat B."/>
            <person name="Kuo A."/>
            <person name="Liang C."/>
            <person name="Lipzen A."/>
            <person name="Lutzoni F."/>
            <person name="Magnuson J."/>
            <person name="Mondo S."/>
            <person name="Nolan M."/>
            <person name="Ohm R."/>
            <person name="Pangilinan J."/>
            <person name="Park H.-J."/>
            <person name="Ramirez L."/>
            <person name="Alfaro M."/>
            <person name="Sun H."/>
            <person name="Tritt A."/>
            <person name="Yoshinaga Y."/>
            <person name="Zwiers L.-H."/>
            <person name="Turgeon B.G."/>
            <person name="Goodwin S.B."/>
            <person name="Spatafora J.W."/>
            <person name="Crous P.W."/>
            <person name="Grigoriev I.V."/>
        </authorList>
    </citation>
    <scope>NUCLEOTIDE SEQUENCE</scope>
    <source>
        <strain evidence="1">P77</strain>
    </source>
</reference>
<gene>
    <name evidence="1" type="ORF">BDW02DRAFT_626329</name>
</gene>
<dbReference type="Proteomes" id="UP000800040">
    <property type="component" value="Unassembled WGS sequence"/>
</dbReference>
<dbReference type="EMBL" id="ML975245">
    <property type="protein sequence ID" value="KAF1839455.1"/>
    <property type="molecule type" value="Genomic_DNA"/>
</dbReference>
<protein>
    <submittedName>
        <fullName evidence="1">Uncharacterized protein</fullName>
    </submittedName>
</protein>
<keyword evidence="2" id="KW-1185">Reference proteome</keyword>
<sequence>MCEENAFGLPVHGELPIQAEDGCSVQSDYQPDLTLLFVCKSIYVEICDLLARTAAIHITDLGTIESLDDQLAVPEQHPLGSLSRMLCNITWLNISLRLPLKFFQALESLTKDDTTTTSIPNPDTEPASPNLTPWLQIGHTLSHFKRLAKLHLWFDYDEPGYWTAFNERALLEPLFTRLRSEPNSPEVSVFLPYLHPKFEKEDRHYVDVKLVGAVRLCRMVREREFAQIDAQGHVRIVHKDDFPFMLELHDYTIAAGFESISMEEMLENERAQWHAGVDVERLLREVREELGQLTN</sequence>
<organism evidence="1 2">
    <name type="scientific">Decorospora gaudefroyi</name>
    <dbReference type="NCBI Taxonomy" id="184978"/>
    <lineage>
        <taxon>Eukaryota</taxon>
        <taxon>Fungi</taxon>
        <taxon>Dikarya</taxon>
        <taxon>Ascomycota</taxon>
        <taxon>Pezizomycotina</taxon>
        <taxon>Dothideomycetes</taxon>
        <taxon>Pleosporomycetidae</taxon>
        <taxon>Pleosporales</taxon>
        <taxon>Pleosporineae</taxon>
        <taxon>Pleosporaceae</taxon>
        <taxon>Decorospora</taxon>
    </lineage>
</organism>